<evidence type="ECO:0000313" key="1">
    <source>
        <dbReference type="EMBL" id="REH26954.1"/>
    </source>
</evidence>
<accession>A0A3E0GTA9</accession>
<evidence type="ECO:0000313" key="2">
    <source>
        <dbReference type="Proteomes" id="UP000256269"/>
    </source>
</evidence>
<gene>
    <name evidence="1" type="ORF">BCF44_1319</name>
</gene>
<name>A0A3E0GTA9_9PSEU</name>
<dbReference type="Gene3D" id="2.60.40.1180">
    <property type="entry name" value="Golgi alpha-mannosidase II"/>
    <property type="match status" value="1"/>
</dbReference>
<dbReference type="Proteomes" id="UP000256269">
    <property type="component" value="Unassembled WGS sequence"/>
</dbReference>
<dbReference type="AlphaFoldDB" id="A0A3E0GTA9"/>
<proteinExistence type="predicted"/>
<sequence>MRAALTEGSKANDSVIPVAAYDQDPLSAWVDGLELRVHAFADGAERTVVIPSAVGPGETAASICAGRAASCG</sequence>
<dbReference type="EMBL" id="QUNO01000031">
    <property type="protein sequence ID" value="REH26954.1"/>
    <property type="molecule type" value="Genomic_DNA"/>
</dbReference>
<reference evidence="1 2" key="1">
    <citation type="submission" date="2018-08" db="EMBL/GenBank/DDBJ databases">
        <title>Genomic Encyclopedia of Archaeal and Bacterial Type Strains, Phase II (KMG-II): from individual species to whole genera.</title>
        <authorList>
            <person name="Goeker M."/>
        </authorList>
    </citation>
    <scope>NUCLEOTIDE SEQUENCE [LARGE SCALE GENOMIC DNA]</scope>
    <source>
        <strain evidence="1 2">DSM 45791</strain>
    </source>
</reference>
<dbReference type="InterPro" id="IPR013780">
    <property type="entry name" value="Glyco_hydro_b"/>
</dbReference>
<protein>
    <submittedName>
        <fullName evidence="1">Uncharacterized protein</fullName>
    </submittedName>
</protein>
<dbReference type="SUPFAM" id="SSF117125">
    <property type="entry name" value="Putative glucosidase YicI, C-terminal domain"/>
    <property type="match status" value="1"/>
</dbReference>
<keyword evidence="2" id="KW-1185">Reference proteome</keyword>
<comment type="caution">
    <text evidence="1">The sequence shown here is derived from an EMBL/GenBank/DDBJ whole genome shotgun (WGS) entry which is preliminary data.</text>
</comment>
<organism evidence="1 2">
    <name type="scientific">Kutzneria buriramensis</name>
    <dbReference type="NCBI Taxonomy" id="1045776"/>
    <lineage>
        <taxon>Bacteria</taxon>
        <taxon>Bacillati</taxon>
        <taxon>Actinomycetota</taxon>
        <taxon>Actinomycetes</taxon>
        <taxon>Pseudonocardiales</taxon>
        <taxon>Pseudonocardiaceae</taxon>
        <taxon>Kutzneria</taxon>
    </lineage>
</organism>